<feature type="domain" description="SnoaL-like" evidence="1">
    <location>
        <begin position="24"/>
        <end position="108"/>
    </location>
</feature>
<dbReference type="AlphaFoldDB" id="A0A4Q9VQA0"/>
<organism evidence="2 3">
    <name type="scientific">Siculibacillus lacustris</name>
    <dbReference type="NCBI Taxonomy" id="1549641"/>
    <lineage>
        <taxon>Bacteria</taxon>
        <taxon>Pseudomonadati</taxon>
        <taxon>Pseudomonadota</taxon>
        <taxon>Alphaproteobacteria</taxon>
        <taxon>Hyphomicrobiales</taxon>
        <taxon>Ancalomicrobiaceae</taxon>
        <taxon>Siculibacillus</taxon>
    </lineage>
</organism>
<dbReference type="RefSeq" id="WP_131309183.1">
    <property type="nucleotide sequence ID" value="NZ_SJFN01000013.1"/>
</dbReference>
<gene>
    <name evidence="2" type="ORF">EYW49_10155</name>
</gene>
<dbReference type="Pfam" id="PF12680">
    <property type="entry name" value="SnoaL_2"/>
    <property type="match status" value="1"/>
</dbReference>
<evidence type="ECO:0000313" key="3">
    <source>
        <dbReference type="Proteomes" id="UP000292781"/>
    </source>
</evidence>
<keyword evidence="3" id="KW-1185">Reference proteome</keyword>
<reference evidence="2 3" key="1">
    <citation type="submission" date="2019-02" db="EMBL/GenBank/DDBJ databases">
        <title>Siculibacillus lacustris gen. nov., sp. nov., a new rosette-forming bacterium isolated from a freshwater crater lake (Lake St. Ana, Romania).</title>
        <authorList>
            <person name="Felfoldi T."/>
            <person name="Marton Z."/>
            <person name="Szabo A."/>
            <person name="Mentes A."/>
            <person name="Boka K."/>
            <person name="Marialigeti K."/>
            <person name="Mathe I."/>
            <person name="Koncz M."/>
            <person name="Schumann P."/>
            <person name="Toth E."/>
        </authorList>
    </citation>
    <scope>NUCLEOTIDE SEQUENCE [LARGE SCALE GENOMIC DNA]</scope>
    <source>
        <strain evidence="2 3">SA-279</strain>
    </source>
</reference>
<protein>
    <submittedName>
        <fullName evidence="2">Nuclear transport factor 2 family protein</fullName>
    </submittedName>
</protein>
<dbReference type="EMBL" id="SJFN01000013">
    <property type="protein sequence ID" value="TBW37969.1"/>
    <property type="molecule type" value="Genomic_DNA"/>
</dbReference>
<dbReference type="Gene3D" id="3.10.450.50">
    <property type="match status" value="1"/>
</dbReference>
<dbReference type="InterPro" id="IPR037401">
    <property type="entry name" value="SnoaL-like"/>
</dbReference>
<dbReference type="OrthoDB" id="9812295at2"/>
<sequence length="140" mass="15372">MSSRRDLGVVPGTRFLGVIDLERAALARWCRGDPSGFLELADPEVTYFDPFLARRLDGLAALTAYYEGLRGRIAAASWEMIDPRLDDLGDAAILTFRFRSLTAAGFEHLWNATEVWVAGASGPRLRHTHWSIAAAVDAAP</sequence>
<evidence type="ECO:0000313" key="2">
    <source>
        <dbReference type="EMBL" id="TBW37969.1"/>
    </source>
</evidence>
<evidence type="ECO:0000259" key="1">
    <source>
        <dbReference type="Pfam" id="PF12680"/>
    </source>
</evidence>
<comment type="caution">
    <text evidence="2">The sequence shown here is derived from an EMBL/GenBank/DDBJ whole genome shotgun (WGS) entry which is preliminary data.</text>
</comment>
<accession>A0A4Q9VQA0</accession>
<dbReference type="InterPro" id="IPR032710">
    <property type="entry name" value="NTF2-like_dom_sf"/>
</dbReference>
<dbReference type="SUPFAM" id="SSF54427">
    <property type="entry name" value="NTF2-like"/>
    <property type="match status" value="1"/>
</dbReference>
<dbReference type="Proteomes" id="UP000292781">
    <property type="component" value="Unassembled WGS sequence"/>
</dbReference>
<proteinExistence type="predicted"/>
<name>A0A4Q9VQA0_9HYPH</name>